<gene>
    <name evidence="1" type="ORF">DPMN_165981</name>
</gene>
<keyword evidence="2" id="KW-1185">Reference proteome</keyword>
<dbReference type="AlphaFoldDB" id="A0A9D4IV38"/>
<dbReference type="Proteomes" id="UP000828390">
    <property type="component" value="Unassembled WGS sequence"/>
</dbReference>
<proteinExistence type="predicted"/>
<organism evidence="1 2">
    <name type="scientific">Dreissena polymorpha</name>
    <name type="common">Zebra mussel</name>
    <name type="synonym">Mytilus polymorpha</name>
    <dbReference type="NCBI Taxonomy" id="45954"/>
    <lineage>
        <taxon>Eukaryota</taxon>
        <taxon>Metazoa</taxon>
        <taxon>Spiralia</taxon>
        <taxon>Lophotrochozoa</taxon>
        <taxon>Mollusca</taxon>
        <taxon>Bivalvia</taxon>
        <taxon>Autobranchia</taxon>
        <taxon>Heteroconchia</taxon>
        <taxon>Euheterodonta</taxon>
        <taxon>Imparidentia</taxon>
        <taxon>Neoheterodontei</taxon>
        <taxon>Myida</taxon>
        <taxon>Dreissenoidea</taxon>
        <taxon>Dreissenidae</taxon>
        <taxon>Dreissena</taxon>
    </lineage>
</organism>
<sequence length="80" mass="8664">MTLISKSERPSASGLGHDFDQYVGKAKCFRAWPFGQDVGSAECVKGLEMTSINKSERPVALGLSHLVRMSEVPSALGLWP</sequence>
<accession>A0A9D4IV38</accession>
<protein>
    <submittedName>
        <fullName evidence="1">Uncharacterized protein</fullName>
    </submittedName>
</protein>
<comment type="caution">
    <text evidence="1">The sequence shown here is derived from an EMBL/GenBank/DDBJ whole genome shotgun (WGS) entry which is preliminary data.</text>
</comment>
<evidence type="ECO:0000313" key="1">
    <source>
        <dbReference type="EMBL" id="KAH3787850.1"/>
    </source>
</evidence>
<dbReference type="EMBL" id="JAIWYP010000008">
    <property type="protein sequence ID" value="KAH3787850.1"/>
    <property type="molecule type" value="Genomic_DNA"/>
</dbReference>
<reference evidence="1" key="2">
    <citation type="submission" date="2020-11" db="EMBL/GenBank/DDBJ databases">
        <authorList>
            <person name="McCartney M.A."/>
            <person name="Auch B."/>
            <person name="Kono T."/>
            <person name="Mallez S."/>
            <person name="Becker A."/>
            <person name="Gohl D.M."/>
            <person name="Silverstein K.A.T."/>
            <person name="Koren S."/>
            <person name="Bechman K.B."/>
            <person name="Herman A."/>
            <person name="Abrahante J.E."/>
            <person name="Garbe J."/>
        </authorList>
    </citation>
    <scope>NUCLEOTIDE SEQUENCE</scope>
    <source>
        <strain evidence="1">Duluth1</strain>
        <tissue evidence="1">Whole animal</tissue>
    </source>
</reference>
<name>A0A9D4IV38_DREPO</name>
<reference evidence="1" key="1">
    <citation type="journal article" date="2019" name="bioRxiv">
        <title>The Genome of the Zebra Mussel, Dreissena polymorpha: A Resource for Invasive Species Research.</title>
        <authorList>
            <person name="McCartney M.A."/>
            <person name="Auch B."/>
            <person name="Kono T."/>
            <person name="Mallez S."/>
            <person name="Zhang Y."/>
            <person name="Obille A."/>
            <person name="Becker A."/>
            <person name="Abrahante J.E."/>
            <person name="Garbe J."/>
            <person name="Badalamenti J.P."/>
            <person name="Herman A."/>
            <person name="Mangelson H."/>
            <person name="Liachko I."/>
            <person name="Sullivan S."/>
            <person name="Sone E.D."/>
            <person name="Koren S."/>
            <person name="Silverstein K.A.T."/>
            <person name="Beckman K.B."/>
            <person name="Gohl D.M."/>
        </authorList>
    </citation>
    <scope>NUCLEOTIDE SEQUENCE</scope>
    <source>
        <strain evidence="1">Duluth1</strain>
        <tissue evidence="1">Whole animal</tissue>
    </source>
</reference>
<evidence type="ECO:0000313" key="2">
    <source>
        <dbReference type="Proteomes" id="UP000828390"/>
    </source>
</evidence>